<dbReference type="Proteomes" id="UP000619238">
    <property type="component" value="Unassembled WGS sequence"/>
</dbReference>
<dbReference type="EMBL" id="JACGWS010000012">
    <property type="protein sequence ID" value="MBC8756616.1"/>
    <property type="molecule type" value="Genomic_DNA"/>
</dbReference>
<proteinExistence type="predicted"/>
<protein>
    <recommendedName>
        <fullName evidence="3">Bacteriocin</fullName>
    </recommendedName>
</protein>
<evidence type="ECO:0000313" key="2">
    <source>
        <dbReference type="Proteomes" id="UP000619238"/>
    </source>
</evidence>
<keyword evidence="2" id="KW-1185">Reference proteome</keyword>
<organism evidence="1 2">
    <name type="scientific">Kordia aestuariivivens</name>
    <dbReference type="NCBI Taxonomy" id="2759037"/>
    <lineage>
        <taxon>Bacteria</taxon>
        <taxon>Pseudomonadati</taxon>
        <taxon>Bacteroidota</taxon>
        <taxon>Flavobacteriia</taxon>
        <taxon>Flavobacteriales</taxon>
        <taxon>Flavobacteriaceae</taxon>
        <taxon>Kordia</taxon>
    </lineage>
</organism>
<evidence type="ECO:0000313" key="1">
    <source>
        <dbReference type="EMBL" id="MBC8756616.1"/>
    </source>
</evidence>
<evidence type="ECO:0008006" key="3">
    <source>
        <dbReference type="Google" id="ProtNLM"/>
    </source>
</evidence>
<name>A0ABR7QDH8_9FLAO</name>
<accession>A0ABR7QDH8</accession>
<reference evidence="1 2" key="1">
    <citation type="submission" date="2020-07" db="EMBL/GenBank/DDBJ databases">
        <title>Description of Kordia aestuariivivens sp. nov., isolated from a tidal flat.</title>
        <authorList>
            <person name="Park S."/>
            <person name="Yoon J.-H."/>
        </authorList>
    </citation>
    <scope>NUCLEOTIDE SEQUENCE [LARGE SCALE GENOMIC DNA]</scope>
    <source>
        <strain evidence="1 2">YSTF-M3</strain>
    </source>
</reference>
<gene>
    <name evidence="1" type="ORF">H2O64_18230</name>
</gene>
<dbReference type="RefSeq" id="WP_187563654.1">
    <property type="nucleotide sequence ID" value="NZ_JACGWS010000012.1"/>
</dbReference>
<sequence length="70" mass="7324">MKILNLKNTKNLSRAEMREIVAGFGEASLSDEDATVLCNDETSHTISSCDEMDAACEGRGGAKICSGGGN</sequence>
<comment type="caution">
    <text evidence="1">The sequence shown here is derived from an EMBL/GenBank/DDBJ whole genome shotgun (WGS) entry which is preliminary data.</text>
</comment>